<feature type="compositionally biased region" description="Basic and acidic residues" evidence="1">
    <location>
        <begin position="78"/>
        <end position="102"/>
    </location>
</feature>
<feature type="region of interest" description="Disordered" evidence="1">
    <location>
        <begin position="27"/>
        <end position="140"/>
    </location>
</feature>
<accession>A0A350P6E6</accession>
<dbReference type="EMBL" id="DNAN01000499">
    <property type="protein sequence ID" value="HAW76863.1"/>
    <property type="molecule type" value="Genomic_DNA"/>
</dbReference>
<organism evidence="2 3">
    <name type="scientific">Alteromonas australica</name>
    <dbReference type="NCBI Taxonomy" id="589873"/>
    <lineage>
        <taxon>Bacteria</taxon>
        <taxon>Pseudomonadati</taxon>
        <taxon>Pseudomonadota</taxon>
        <taxon>Gammaproteobacteria</taxon>
        <taxon>Alteromonadales</taxon>
        <taxon>Alteromonadaceae</taxon>
        <taxon>Alteromonas/Salinimonas group</taxon>
        <taxon>Alteromonas</taxon>
    </lineage>
</organism>
<gene>
    <name evidence="2" type="ORF">DCW74_14160</name>
</gene>
<sequence length="284" mass="31533">MADNFIEKAIANAMGTTSFAQAVEVAAMEAEERKEKKKAKDKLMSTRASRANQPAPAKKTSEQLDDEASARRTKKREKREAEAREKLEAIQKKKDQALRDRGVVPSSDMPDLPESGPLESDEEVGFGGSGEQDFGDPDFGLKLVEDLVPDEVRQEQAAELMAPKAEKFFDVLGLDAAPTDILEEQDIGFKQVMLDDSGEEKEEGSKSLAELRAEDAAKPTKVVRVLPDREKLESFFKTATKSKFDPNSKRDLDYMEKIKRLLIKNPDFADLTPGKFAMKLYAAG</sequence>
<comment type="caution">
    <text evidence="2">The sequence shown here is derived from an EMBL/GenBank/DDBJ whole genome shotgun (WGS) entry which is preliminary data.</text>
</comment>
<dbReference type="AlphaFoldDB" id="A0A350P6E6"/>
<evidence type="ECO:0000256" key="1">
    <source>
        <dbReference type="SAM" id="MobiDB-lite"/>
    </source>
</evidence>
<protein>
    <submittedName>
        <fullName evidence="2">Uncharacterized protein</fullName>
    </submittedName>
</protein>
<dbReference type="Proteomes" id="UP000263517">
    <property type="component" value="Unassembled WGS sequence"/>
</dbReference>
<evidence type="ECO:0000313" key="2">
    <source>
        <dbReference type="EMBL" id="HAW76863.1"/>
    </source>
</evidence>
<evidence type="ECO:0000313" key="3">
    <source>
        <dbReference type="Proteomes" id="UP000263517"/>
    </source>
</evidence>
<proteinExistence type="predicted"/>
<reference evidence="2 3" key="1">
    <citation type="journal article" date="2018" name="Nat. Biotechnol.">
        <title>A standardized bacterial taxonomy based on genome phylogeny substantially revises the tree of life.</title>
        <authorList>
            <person name="Parks D.H."/>
            <person name="Chuvochina M."/>
            <person name="Waite D.W."/>
            <person name="Rinke C."/>
            <person name="Skarshewski A."/>
            <person name="Chaumeil P.A."/>
            <person name="Hugenholtz P."/>
        </authorList>
    </citation>
    <scope>NUCLEOTIDE SEQUENCE [LARGE SCALE GENOMIC DNA]</scope>
    <source>
        <strain evidence="2">UBA11978</strain>
    </source>
</reference>
<name>A0A350P6E6_9ALTE</name>